<evidence type="ECO:0000256" key="6">
    <source>
        <dbReference type="SAM" id="Phobius"/>
    </source>
</evidence>
<dbReference type="EMBL" id="JBJOSA010000030">
    <property type="protein sequence ID" value="MFL8939134.1"/>
    <property type="molecule type" value="Genomic_DNA"/>
</dbReference>
<dbReference type="Proteomes" id="UP001628668">
    <property type="component" value="Unassembled WGS sequence"/>
</dbReference>
<feature type="transmembrane region" description="Helical" evidence="6">
    <location>
        <begin position="260"/>
        <end position="277"/>
    </location>
</feature>
<feature type="transmembrane region" description="Helical" evidence="6">
    <location>
        <begin position="121"/>
        <end position="140"/>
    </location>
</feature>
<proteinExistence type="inferred from homology"/>
<keyword evidence="4 6" id="KW-1133">Transmembrane helix</keyword>
<feature type="transmembrane region" description="Helical" evidence="6">
    <location>
        <begin position="68"/>
        <end position="85"/>
    </location>
</feature>
<feature type="transmembrane region" description="Helical" evidence="6">
    <location>
        <begin position="177"/>
        <end position="199"/>
    </location>
</feature>
<evidence type="ECO:0000313" key="8">
    <source>
        <dbReference type="EMBL" id="MFL8939134.1"/>
    </source>
</evidence>
<comment type="subcellular location">
    <subcellularLocation>
        <location evidence="1">Endomembrane system</location>
        <topology evidence="1">Multi-pass membrane protein</topology>
    </subcellularLocation>
</comment>
<keyword evidence="5 6" id="KW-0472">Membrane</keyword>
<feature type="transmembrane region" description="Helical" evidence="6">
    <location>
        <begin position="205"/>
        <end position="229"/>
    </location>
</feature>
<feature type="transmembrane region" description="Helical" evidence="6">
    <location>
        <begin position="236"/>
        <end position="254"/>
    </location>
</feature>
<keyword evidence="9" id="KW-1185">Reference proteome</keyword>
<dbReference type="PANTHER" id="PTHR22911:SF6">
    <property type="entry name" value="SOLUTE CARRIER FAMILY 35 MEMBER G1"/>
    <property type="match status" value="1"/>
</dbReference>
<name>A0ABW8VUU1_9BACI</name>
<dbReference type="InterPro" id="IPR000620">
    <property type="entry name" value="EamA_dom"/>
</dbReference>
<evidence type="ECO:0000256" key="1">
    <source>
        <dbReference type="ARBA" id="ARBA00004127"/>
    </source>
</evidence>
<sequence>MSNRNKGIILLLLSAFGFSMMAALVKLSGDVPTIQKTFFRNFVSAIIAFGFVKYHGERLFGKKENQKLLLLRSSLGAAGIVLFFYAIDHLVLSDADMLNKLSPFLTIIFASIFLKEKARMFQITAIIIAFIGTLFIIKPAFSYETIPYIAGLLSAVFAAGAYTVLRVLGTKEKFYTVVFYFSFFTTMILLPFVIAFYEPMSMKQWVYLLGAGFFATIGQFGITIAYKFAPAKEISIFFYSTVVYSALISIFLFGQIPDTWSIIGYIIIFAASLYMFLKNNKEPS</sequence>
<keyword evidence="3 6" id="KW-0812">Transmembrane</keyword>
<dbReference type="SUPFAM" id="SSF103481">
    <property type="entry name" value="Multidrug resistance efflux transporter EmrE"/>
    <property type="match status" value="2"/>
</dbReference>
<feature type="transmembrane region" description="Helical" evidence="6">
    <location>
        <begin position="97"/>
        <end position="114"/>
    </location>
</feature>
<evidence type="ECO:0000259" key="7">
    <source>
        <dbReference type="Pfam" id="PF00892"/>
    </source>
</evidence>
<comment type="caution">
    <text evidence="8">The sequence shown here is derived from an EMBL/GenBank/DDBJ whole genome shotgun (WGS) entry which is preliminary data.</text>
</comment>
<organism evidence="8 9">
    <name type="scientific">Rossellomorea oryzaecorticis</name>
    <dbReference type="NCBI Taxonomy" id="1396505"/>
    <lineage>
        <taxon>Bacteria</taxon>
        <taxon>Bacillati</taxon>
        <taxon>Bacillota</taxon>
        <taxon>Bacilli</taxon>
        <taxon>Bacillales</taxon>
        <taxon>Bacillaceae</taxon>
        <taxon>Rossellomorea</taxon>
    </lineage>
</organism>
<evidence type="ECO:0000256" key="4">
    <source>
        <dbReference type="ARBA" id="ARBA00022989"/>
    </source>
</evidence>
<accession>A0ABW8VUU1</accession>
<dbReference type="InterPro" id="IPR037185">
    <property type="entry name" value="EmrE-like"/>
</dbReference>
<dbReference type="Pfam" id="PF00892">
    <property type="entry name" value="EamA"/>
    <property type="match status" value="2"/>
</dbReference>
<reference evidence="8 9" key="1">
    <citation type="submission" date="2024-12" db="EMBL/GenBank/DDBJ databases">
        <authorList>
            <person name="Li X."/>
            <person name="Zhang D."/>
        </authorList>
    </citation>
    <scope>NUCLEOTIDE SEQUENCE [LARGE SCALE GENOMIC DNA]</scope>
    <source>
        <strain evidence="8 9">JCM19602</strain>
    </source>
</reference>
<evidence type="ECO:0000256" key="3">
    <source>
        <dbReference type="ARBA" id="ARBA00022692"/>
    </source>
</evidence>
<evidence type="ECO:0000313" key="9">
    <source>
        <dbReference type="Proteomes" id="UP001628668"/>
    </source>
</evidence>
<gene>
    <name evidence="8" type="ORF">ACKA06_20380</name>
</gene>
<protein>
    <submittedName>
        <fullName evidence="8">DMT family transporter</fullName>
    </submittedName>
</protein>
<comment type="similarity">
    <text evidence="2">Belongs to the EamA transporter family.</text>
</comment>
<feature type="transmembrane region" description="Helical" evidence="6">
    <location>
        <begin position="38"/>
        <end position="56"/>
    </location>
</feature>
<dbReference type="PANTHER" id="PTHR22911">
    <property type="entry name" value="ACYL-MALONYL CONDENSING ENZYME-RELATED"/>
    <property type="match status" value="1"/>
</dbReference>
<feature type="transmembrane region" description="Helical" evidence="6">
    <location>
        <begin position="146"/>
        <end position="165"/>
    </location>
</feature>
<feature type="domain" description="EamA" evidence="7">
    <location>
        <begin position="147"/>
        <end position="276"/>
    </location>
</feature>
<evidence type="ECO:0000256" key="5">
    <source>
        <dbReference type="ARBA" id="ARBA00023136"/>
    </source>
</evidence>
<evidence type="ECO:0000256" key="2">
    <source>
        <dbReference type="ARBA" id="ARBA00007362"/>
    </source>
</evidence>
<dbReference type="RefSeq" id="WP_032086235.1">
    <property type="nucleotide sequence ID" value="NZ_JBJOSA010000030.1"/>
</dbReference>
<feature type="domain" description="EamA" evidence="7">
    <location>
        <begin position="6"/>
        <end position="137"/>
    </location>
</feature>